<evidence type="ECO:0000313" key="2">
    <source>
        <dbReference type="EMBL" id="KUK45670.1"/>
    </source>
</evidence>
<sequence>MNKEIIVYGTKWCGDTIRALRILKNHQIDFIWVDITRNSEGAKIVEKINHGCRSVPTIIFPDQSILVEPSNDQLEQKIKALNLDIQDSKAPDYPID</sequence>
<name>A0A117LGD1_9CHLR</name>
<dbReference type="Gene3D" id="3.40.30.10">
    <property type="entry name" value="Glutaredoxin"/>
    <property type="match status" value="1"/>
</dbReference>
<dbReference type="InterPro" id="IPR036249">
    <property type="entry name" value="Thioredoxin-like_sf"/>
</dbReference>
<gene>
    <name evidence="2" type="ORF">XD73_1455</name>
</gene>
<evidence type="ECO:0000313" key="3">
    <source>
        <dbReference type="Proteomes" id="UP000064249"/>
    </source>
</evidence>
<proteinExistence type="predicted"/>
<dbReference type="CDD" id="cd02976">
    <property type="entry name" value="NrdH"/>
    <property type="match status" value="1"/>
</dbReference>
<dbReference type="InterPro" id="IPR002109">
    <property type="entry name" value="Glutaredoxin"/>
</dbReference>
<accession>A0A117LGD1</accession>
<organism evidence="2 3">
    <name type="scientific">Anaerolinea thermophila</name>
    <dbReference type="NCBI Taxonomy" id="167964"/>
    <lineage>
        <taxon>Bacteria</taxon>
        <taxon>Bacillati</taxon>
        <taxon>Chloroflexota</taxon>
        <taxon>Anaerolineae</taxon>
        <taxon>Anaerolineales</taxon>
        <taxon>Anaerolineaceae</taxon>
        <taxon>Anaerolinea</taxon>
    </lineage>
</organism>
<dbReference type="Proteomes" id="UP000064249">
    <property type="component" value="Unassembled WGS sequence"/>
</dbReference>
<dbReference type="AlphaFoldDB" id="A0A117LGD1"/>
<dbReference type="Pfam" id="PF00462">
    <property type="entry name" value="Glutaredoxin"/>
    <property type="match status" value="1"/>
</dbReference>
<comment type="caution">
    <text evidence="2">The sequence shown here is derived from an EMBL/GenBank/DDBJ whole genome shotgun (WGS) entry which is preliminary data.</text>
</comment>
<dbReference type="EMBL" id="LGFU01000195">
    <property type="protein sequence ID" value="KUK45670.1"/>
    <property type="molecule type" value="Genomic_DNA"/>
</dbReference>
<dbReference type="SUPFAM" id="SSF52833">
    <property type="entry name" value="Thioredoxin-like"/>
    <property type="match status" value="1"/>
</dbReference>
<protein>
    <recommendedName>
        <fullName evidence="1">Glutaredoxin domain-containing protein</fullName>
    </recommendedName>
</protein>
<dbReference type="PROSITE" id="PS51354">
    <property type="entry name" value="GLUTAREDOXIN_2"/>
    <property type="match status" value="1"/>
</dbReference>
<reference evidence="2 3" key="1">
    <citation type="journal article" date="2015" name="MBio">
        <title>Genome-Resolved Metagenomic Analysis Reveals Roles for Candidate Phyla and Other Microbial Community Members in Biogeochemical Transformations in Oil Reservoirs.</title>
        <authorList>
            <person name="Hu P."/>
            <person name="Tom L."/>
            <person name="Singh A."/>
            <person name="Thomas B.C."/>
            <person name="Baker B.J."/>
            <person name="Piceno Y.M."/>
            <person name="Andersen G.L."/>
            <person name="Banfield J.F."/>
        </authorList>
    </citation>
    <scope>NUCLEOTIDE SEQUENCE [LARGE SCALE GENOMIC DNA]</scope>
    <source>
        <strain evidence="2">46_16</strain>
    </source>
</reference>
<evidence type="ECO:0000259" key="1">
    <source>
        <dbReference type="Pfam" id="PF00462"/>
    </source>
</evidence>
<feature type="domain" description="Glutaredoxin" evidence="1">
    <location>
        <begin position="5"/>
        <end position="64"/>
    </location>
</feature>